<protein>
    <submittedName>
        <fullName evidence="3">Nicotinamidase</fullName>
    </submittedName>
</protein>
<comment type="similarity">
    <text evidence="1">Belongs to the isochorismatase family.</text>
</comment>
<gene>
    <name evidence="3" type="primary">pncA</name>
    <name evidence="3" type="ORF">GCM10007390_23210</name>
</gene>
<proteinExistence type="inferred from homology"/>
<dbReference type="AlphaFoldDB" id="A0A8J3D8M9"/>
<evidence type="ECO:0000256" key="2">
    <source>
        <dbReference type="ARBA" id="ARBA00022801"/>
    </source>
</evidence>
<sequence>MPEKENVVLLIIDAQFDFCDPNGALFVPGAVQDVERLASLVERSGKRIDHIIVTLDTHHVLDIAHPGFWQDADGKPPVPFTPIGLADVEAGTWQPVFEFDYVKNYLRQLEAQGEFQHFIWPEHCLVGTRGASLAEPLATVLRQWSQREQKNYAAVMKGLHPLAEHFGVFQAQIPVPGSPETGLNRPLLDDLAQYDHIWLAGEARSHCVATSLRQLLHHAPELAKKVTLLTDCTSDVAGLGHLAEPIYAEARDLGLNFTTSSQLSADSTQ</sequence>
<dbReference type="PANTHER" id="PTHR11080:SF2">
    <property type="entry name" value="LD05707P"/>
    <property type="match status" value="1"/>
</dbReference>
<keyword evidence="4" id="KW-1185">Reference proteome</keyword>
<dbReference type="RefSeq" id="WP_189564604.1">
    <property type="nucleotide sequence ID" value="NZ_BMXF01000002.1"/>
</dbReference>
<dbReference type="GO" id="GO:0016787">
    <property type="term" value="F:hydrolase activity"/>
    <property type="evidence" value="ECO:0007669"/>
    <property type="project" value="UniProtKB-KW"/>
</dbReference>
<evidence type="ECO:0000313" key="4">
    <source>
        <dbReference type="Proteomes" id="UP000598271"/>
    </source>
</evidence>
<dbReference type="InterPro" id="IPR052347">
    <property type="entry name" value="Isochorismatase_Nicotinamidase"/>
</dbReference>
<accession>A0A8J3D8M9</accession>
<organism evidence="3 4">
    <name type="scientific">Persicitalea jodogahamensis</name>
    <dbReference type="NCBI Taxonomy" id="402147"/>
    <lineage>
        <taxon>Bacteria</taxon>
        <taxon>Pseudomonadati</taxon>
        <taxon>Bacteroidota</taxon>
        <taxon>Cytophagia</taxon>
        <taxon>Cytophagales</taxon>
        <taxon>Spirosomataceae</taxon>
        <taxon>Persicitalea</taxon>
    </lineage>
</organism>
<dbReference type="InterPro" id="IPR036380">
    <property type="entry name" value="Isochorismatase-like_sf"/>
</dbReference>
<dbReference type="Proteomes" id="UP000598271">
    <property type="component" value="Unassembled WGS sequence"/>
</dbReference>
<evidence type="ECO:0000256" key="1">
    <source>
        <dbReference type="ARBA" id="ARBA00006336"/>
    </source>
</evidence>
<dbReference type="EMBL" id="BMXF01000002">
    <property type="protein sequence ID" value="GHB69075.1"/>
    <property type="molecule type" value="Genomic_DNA"/>
</dbReference>
<evidence type="ECO:0000313" key="3">
    <source>
        <dbReference type="EMBL" id="GHB69075.1"/>
    </source>
</evidence>
<keyword evidence="2" id="KW-0378">Hydrolase</keyword>
<dbReference type="PANTHER" id="PTHR11080">
    <property type="entry name" value="PYRAZINAMIDASE/NICOTINAMIDASE"/>
    <property type="match status" value="1"/>
</dbReference>
<dbReference type="Gene3D" id="3.40.50.850">
    <property type="entry name" value="Isochorismatase-like"/>
    <property type="match status" value="1"/>
</dbReference>
<dbReference type="SUPFAM" id="SSF52499">
    <property type="entry name" value="Isochorismatase-like hydrolases"/>
    <property type="match status" value="1"/>
</dbReference>
<name>A0A8J3D8M9_9BACT</name>
<comment type="caution">
    <text evidence="3">The sequence shown here is derived from an EMBL/GenBank/DDBJ whole genome shotgun (WGS) entry which is preliminary data.</text>
</comment>
<reference evidence="3 4" key="1">
    <citation type="journal article" date="2014" name="Int. J. Syst. Evol. Microbiol.">
        <title>Complete genome sequence of Corynebacterium casei LMG S-19264T (=DSM 44701T), isolated from a smear-ripened cheese.</title>
        <authorList>
            <consortium name="US DOE Joint Genome Institute (JGI-PGF)"/>
            <person name="Walter F."/>
            <person name="Albersmeier A."/>
            <person name="Kalinowski J."/>
            <person name="Ruckert C."/>
        </authorList>
    </citation>
    <scope>NUCLEOTIDE SEQUENCE [LARGE SCALE GENOMIC DNA]</scope>
    <source>
        <strain evidence="3 4">KCTC 12866</strain>
    </source>
</reference>